<dbReference type="GO" id="GO:0055085">
    <property type="term" value="P:transmembrane transport"/>
    <property type="evidence" value="ECO:0007669"/>
    <property type="project" value="InterPro"/>
</dbReference>
<dbReference type="EMBL" id="BGZJ01000001">
    <property type="protein sequence ID" value="GBO93116.1"/>
    <property type="molecule type" value="Genomic_DNA"/>
</dbReference>
<dbReference type="GO" id="GO:0015920">
    <property type="term" value="P:lipopolysaccharide transport"/>
    <property type="evidence" value="ECO:0007669"/>
    <property type="project" value="TreeGrafter"/>
</dbReference>
<accession>A0A388SA84</accession>
<reference evidence="10 11" key="1">
    <citation type="journal article" date="2018" name="Int. J. Syst. Evol. Microbiol.">
        <title>Mesosutterella multiformis gen. nov., sp. nov., a member of the family Sutterellaceae and Sutterella megalosphaeroides sp. nov., isolated from human faeces.</title>
        <authorList>
            <person name="Sakamoto M."/>
            <person name="Ikeyama N."/>
            <person name="Kunihiro T."/>
            <person name="Iino T."/>
            <person name="Yuki M."/>
            <person name="Ohkuma M."/>
        </authorList>
    </citation>
    <scope>NUCLEOTIDE SEQUENCE [LARGE SCALE GENOMIC DNA]</scope>
    <source>
        <strain evidence="10 11">4NBBH2</strain>
    </source>
</reference>
<keyword evidence="6 9" id="KW-0812">Transmembrane</keyword>
<sequence length="372" mass="42041">MIFRRSLISEFMNTAGGVFTVLFSIVLTVGIVRVMSQVAVGKSDAGAILQMVLYTSLTTLAPLLALSLFLAILMALIRSWQQNEMIVWFSSGGLSLLSWIRPVLRFSLPVVLLTAVVALAITPWARGQMDVSKAQFSQRDDTSRIASGQFIESSSGRRVFFIQQVSEDTQNVKGIFVSELNRNGKATVVSSTEGRLRINKEGDRYVELTDGKRYEIAPDAKSYRVTGFGTYGIRLDIKPDQILSPDKAHSLPTSYLLNDPSPKNLGQFFWRLSWPLMALNLVLFAIPLSFTNPRAGKSLNVVVAVLVFILYLNFINIMESWITEGRWHWWSGLIALHGSVLLLTAFLFIRRIWLQRWLPRELTIGYWRDRME</sequence>
<comment type="subcellular location">
    <subcellularLocation>
        <location evidence="1">Cell inner membrane</location>
        <topology evidence="1">Multi-pass membrane protein</topology>
    </subcellularLocation>
</comment>
<keyword evidence="4" id="KW-1003">Cell membrane</keyword>
<feature type="transmembrane region" description="Helical" evidence="9">
    <location>
        <begin position="52"/>
        <end position="73"/>
    </location>
</feature>
<evidence type="ECO:0000256" key="1">
    <source>
        <dbReference type="ARBA" id="ARBA00004429"/>
    </source>
</evidence>
<keyword evidence="3" id="KW-0813">Transport</keyword>
<dbReference type="NCBIfam" id="TIGR04407">
    <property type="entry name" value="LptF_YjgP"/>
    <property type="match status" value="1"/>
</dbReference>
<dbReference type="AlphaFoldDB" id="A0A388SA84"/>
<dbReference type="Pfam" id="PF03739">
    <property type="entry name" value="LptF_LptG"/>
    <property type="match status" value="1"/>
</dbReference>
<accession>A0A401LKK7</accession>
<evidence type="ECO:0000256" key="4">
    <source>
        <dbReference type="ARBA" id="ARBA00022475"/>
    </source>
</evidence>
<feature type="transmembrane region" description="Helical" evidence="9">
    <location>
        <begin position="327"/>
        <end position="349"/>
    </location>
</feature>
<evidence type="ECO:0000256" key="2">
    <source>
        <dbReference type="ARBA" id="ARBA00014213"/>
    </source>
</evidence>
<comment type="caution">
    <text evidence="10">The sequence shown here is derived from an EMBL/GenBank/DDBJ whole genome shotgun (WGS) entry which is preliminary data.</text>
</comment>
<gene>
    <name evidence="10" type="ORF">MESMUL_04700</name>
</gene>
<keyword evidence="7 9" id="KW-1133">Transmembrane helix</keyword>
<evidence type="ECO:0000256" key="8">
    <source>
        <dbReference type="ARBA" id="ARBA00023136"/>
    </source>
</evidence>
<dbReference type="OrthoDB" id="9778062at2"/>
<name>A0A388SA84_9BURK</name>
<feature type="transmembrane region" description="Helical" evidence="9">
    <location>
        <begin position="12"/>
        <end position="32"/>
    </location>
</feature>
<dbReference type="InterPro" id="IPR005495">
    <property type="entry name" value="LptG/LptF_permease"/>
</dbReference>
<feature type="transmembrane region" description="Helical" evidence="9">
    <location>
        <begin position="106"/>
        <end position="125"/>
    </location>
</feature>
<feature type="transmembrane region" description="Helical" evidence="9">
    <location>
        <begin position="298"/>
        <end position="315"/>
    </location>
</feature>
<keyword evidence="11" id="KW-1185">Reference proteome</keyword>
<proteinExistence type="predicted"/>
<protein>
    <recommendedName>
        <fullName evidence="2">Lipopolysaccharide export system permease protein LptF</fullName>
    </recommendedName>
</protein>
<dbReference type="Proteomes" id="UP000266091">
    <property type="component" value="Unassembled WGS sequence"/>
</dbReference>
<organism evidence="10 11">
    <name type="scientific">Mesosutterella multiformis</name>
    <dbReference type="NCBI Taxonomy" id="2259133"/>
    <lineage>
        <taxon>Bacteria</taxon>
        <taxon>Pseudomonadati</taxon>
        <taxon>Pseudomonadota</taxon>
        <taxon>Betaproteobacteria</taxon>
        <taxon>Burkholderiales</taxon>
        <taxon>Sutterellaceae</taxon>
        <taxon>Mesosutterella</taxon>
    </lineage>
</organism>
<feature type="transmembrane region" description="Helical" evidence="9">
    <location>
        <begin position="268"/>
        <end position="286"/>
    </location>
</feature>
<evidence type="ECO:0000313" key="11">
    <source>
        <dbReference type="Proteomes" id="UP000266091"/>
    </source>
</evidence>
<keyword evidence="5" id="KW-0997">Cell inner membrane</keyword>
<evidence type="ECO:0000256" key="5">
    <source>
        <dbReference type="ARBA" id="ARBA00022519"/>
    </source>
</evidence>
<dbReference type="GO" id="GO:0043190">
    <property type="term" value="C:ATP-binding cassette (ABC) transporter complex"/>
    <property type="evidence" value="ECO:0007669"/>
    <property type="project" value="InterPro"/>
</dbReference>
<evidence type="ECO:0000313" key="10">
    <source>
        <dbReference type="EMBL" id="GBO93116.1"/>
    </source>
</evidence>
<dbReference type="PANTHER" id="PTHR33529:SF7">
    <property type="entry name" value="LIPOPOLYSACCHARIDE EXPORT SYSTEM PERMEASE PROTEIN LPTF"/>
    <property type="match status" value="1"/>
</dbReference>
<evidence type="ECO:0000256" key="3">
    <source>
        <dbReference type="ARBA" id="ARBA00022448"/>
    </source>
</evidence>
<evidence type="ECO:0000256" key="6">
    <source>
        <dbReference type="ARBA" id="ARBA00022692"/>
    </source>
</evidence>
<keyword evidence="8 9" id="KW-0472">Membrane</keyword>
<evidence type="ECO:0000256" key="9">
    <source>
        <dbReference type="SAM" id="Phobius"/>
    </source>
</evidence>
<dbReference type="PANTHER" id="PTHR33529">
    <property type="entry name" value="SLR0882 PROTEIN-RELATED"/>
    <property type="match status" value="1"/>
</dbReference>
<dbReference type="InterPro" id="IPR030922">
    <property type="entry name" value="LptF"/>
</dbReference>
<dbReference type="RefSeq" id="WP_116269570.1">
    <property type="nucleotide sequence ID" value="NZ_BGZJ01000001.1"/>
</dbReference>
<evidence type="ECO:0000256" key="7">
    <source>
        <dbReference type="ARBA" id="ARBA00022989"/>
    </source>
</evidence>